<name>A0A9Q8YDE3_ENSAD</name>
<dbReference type="Proteomes" id="UP001055460">
    <property type="component" value="Plasmid pA"/>
</dbReference>
<keyword evidence="1" id="KW-0614">Plasmid</keyword>
<dbReference type="RefSeq" id="WP_210338685.1">
    <property type="nucleotide sequence ID" value="NZ_CP098808.1"/>
</dbReference>
<evidence type="ECO:0000313" key="2">
    <source>
        <dbReference type="Proteomes" id="UP001055460"/>
    </source>
</evidence>
<geneLocation type="plasmid" evidence="1 2">
    <name>pA</name>
</geneLocation>
<evidence type="ECO:0000313" key="1">
    <source>
        <dbReference type="EMBL" id="USJ26867.1"/>
    </source>
</evidence>
<dbReference type="AlphaFoldDB" id="A0A9Q8YDE3"/>
<protein>
    <submittedName>
        <fullName evidence="1">Uncharacterized protein</fullName>
    </submittedName>
</protein>
<accession>A0A9Q8YDE3</accession>
<organism evidence="1 2">
    <name type="scientific">Ensifer adhaerens</name>
    <name type="common">Sinorhizobium morelense</name>
    <dbReference type="NCBI Taxonomy" id="106592"/>
    <lineage>
        <taxon>Bacteria</taxon>
        <taxon>Pseudomonadati</taxon>
        <taxon>Pseudomonadota</taxon>
        <taxon>Alphaproteobacteria</taxon>
        <taxon>Hyphomicrobiales</taxon>
        <taxon>Rhizobiaceae</taxon>
        <taxon>Sinorhizobium/Ensifer group</taxon>
        <taxon>Ensifer</taxon>
    </lineage>
</organism>
<proteinExistence type="predicted"/>
<sequence length="80" mass="8829">MPEWASLPRSRADAALKGGRFNREGVEALYLALDEVRPPGVPADLAVSAALHRLLVYRDIDEPRRPCASELRRPVGRPLA</sequence>
<dbReference type="EMBL" id="CP098808">
    <property type="protein sequence ID" value="USJ26867.1"/>
    <property type="molecule type" value="Genomic_DNA"/>
</dbReference>
<gene>
    <name evidence="1" type="ORF">NE863_24505</name>
</gene>
<reference evidence="1" key="1">
    <citation type="submission" date="2022-06" db="EMBL/GenBank/DDBJ databases">
        <title>Physiological and biochemical characterization and genomic elucidation of a strain of the genus Ensifer adhaerens M8 that combines arsenic oxidation and chromium reduction.</title>
        <authorList>
            <person name="Li X."/>
            <person name="Yu c."/>
        </authorList>
    </citation>
    <scope>NUCLEOTIDE SEQUENCE</scope>
    <source>
        <strain evidence="1">M8</strain>
        <plasmid evidence="1">pA</plasmid>
    </source>
</reference>